<dbReference type="GO" id="GO:0030170">
    <property type="term" value="F:pyridoxal phosphate binding"/>
    <property type="evidence" value="ECO:0007669"/>
    <property type="project" value="InterPro"/>
</dbReference>
<keyword evidence="6 12" id="KW-0456">Lyase</keyword>
<keyword evidence="13" id="KW-1185">Reference proteome</keyword>
<dbReference type="FunFam" id="3.20.10.10:FF:000002">
    <property type="entry name" value="D-alanine aminotransferase"/>
    <property type="match status" value="1"/>
</dbReference>
<dbReference type="InterPro" id="IPR001544">
    <property type="entry name" value="Aminotrans_IV"/>
</dbReference>
<evidence type="ECO:0000256" key="3">
    <source>
        <dbReference type="ARBA" id="ARBA00011738"/>
    </source>
</evidence>
<dbReference type="AlphaFoldDB" id="A0A6F8VAM1"/>
<comment type="pathway">
    <text evidence="7">Cofactor biosynthesis; tetrahydrofolate biosynthesis; 4-aminobenzoate from chorismate: step 2/2.</text>
</comment>
<comment type="subunit">
    <text evidence="3">Homodimer.</text>
</comment>
<name>A0A6F8VAM1_9PROT</name>
<evidence type="ECO:0000256" key="7">
    <source>
        <dbReference type="ARBA" id="ARBA00035633"/>
    </source>
</evidence>
<keyword evidence="4 11" id="KW-0663">Pyridoxal phosphate</keyword>
<dbReference type="EMBL" id="AP022853">
    <property type="protein sequence ID" value="BCB26191.1"/>
    <property type="molecule type" value="Genomic_DNA"/>
</dbReference>
<dbReference type="PANTHER" id="PTHR42743">
    <property type="entry name" value="AMINO-ACID AMINOTRANSFERASE"/>
    <property type="match status" value="1"/>
</dbReference>
<evidence type="ECO:0000256" key="4">
    <source>
        <dbReference type="ARBA" id="ARBA00022898"/>
    </source>
</evidence>
<evidence type="ECO:0000256" key="2">
    <source>
        <dbReference type="ARBA" id="ARBA00009320"/>
    </source>
</evidence>
<dbReference type="Gene3D" id="3.20.10.10">
    <property type="entry name" value="D-amino Acid Aminotransferase, subunit A, domain 2"/>
    <property type="match status" value="1"/>
</dbReference>
<dbReference type="PROSITE" id="PS00770">
    <property type="entry name" value="AA_TRANSFER_CLASS_4"/>
    <property type="match status" value="1"/>
</dbReference>
<protein>
    <recommendedName>
        <fullName evidence="8">aminodeoxychorismate lyase</fullName>
        <ecNumber evidence="8">4.1.3.38</ecNumber>
    </recommendedName>
</protein>
<dbReference type="EC" id="4.1.3.38" evidence="8"/>
<dbReference type="SUPFAM" id="SSF56752">
    <property type="entry name" value="D-aminoacid aminotransferase-like PLP-dependent enzymes"/>
    <property type="match status" value="1"/>
</dbReference>
<dbReference type="Pfam" id="PF01063">
    <property type="entry name" value="Aminotran_4"/>
    <property type="match status" value="1"/>
</dbReference>
<dbReference type="InterPro" id="IPR043132">
    <property type="entry name" value="BCAT-like_C"/>
</dbReference>
<comment type="catalytic activity">
    <reaction evidence="9">
        <text>4-amino-4-deoxychorismate = 4-aminobenzoate + pyruvate + H(+)</text>
        <dbReference type="Rhea" id="RHEA:16201"/>
        <dbReference type="ChEBI" id="CHEBI:15361"/>
        <dbReference type="ChEBI" id="CHEBI:15378"/>
        <dbReference type="ChEBI" id="CHEBI:17836"/>
        <dbReference type="ChEBI" id="CHEBI:58406"/>
        <dbReference type="EC" id="4.1.3.38"/>
    </reaction>
</comment>
<dbReference type="PANTHER" id="PTHR42743:SF2">
    <property type="entry name" value="AMINODEOXYCHORISMATE LYASE"/>
    <property type="match status" value="1"/>
</dbReference>
<evidence type="ECO:0000256" key="10">
    <source>
        <dbReference type="RuleBase" id="RU004106"/>
    </source>
</evidence>
<evidence type="ECO:0000256" key="1">
    <source>
        <dbReference type="ARBA" id="ARBA00001933"/>
    </source>
</evidence>
<dbReference type="NCBIfam" id="TIGR03461">
    <property type="entry name" value="pabC_Proteo"/>
    <property type="match status" value="1"/>
</dbReference>
<evidence type="ECO:0000256" key="11">
    <source>
        <dbReference type="RuleBase" id="RU004516"/>
    </source>
</evidence>
<reference evidence="13" key="1">
    <citation type="submission" date="2020-03" db="EMBL/GenBank/DDBJ databases">
        <title>Complete genome sequence of sulfur-oxidizing bacterium skT11.</title>
        <authorList>
            <person name="Kanda M."/>
            <person name="Kojima H."/>
            <person name="Fukui M."/>
        </authorList>
    </citation>
    <scope>NUCLEOTIDE SEQUENCE [LARGE SCALE GENOMIC DNA]</scope>
    <source>
        <strain evidence="13">skT11</strain>
    </source>
</reference>
<evidence type="ECO:0000256" key="9">
    <source>
        <dbReference type="ARBA" id="ARBA00049529"/>
    </source>
</evidence>
<dbReference type="GO" id="GO:0008696">
    <property type="term" value="F:4-amino-4-deoxychorismate lyase activity"/>
    <property type="evidence" value="ECO:0007669"/>
    <property type="project" value="UniProtKB-EC"/>
</dbReference>
<dbReference type="GO" id="GO:0008153">
    <property type="term" value="P:4-aminobenzoate biosynthetic process"/>
    <property type="evidence" value="ECO:0007669"/>
    <property type="project" value="TreeGrafter"/>
</dbReference>
<gene>
    <name evidence="12" type="ORF">SKTS_10770</name>
</gene>
<dbReference type="NCBIfam" id="NF004761">
    <property type="entry name" value="PRK06092.1"/>
    <property type="match status" value="1"/>
</dbReference>
<dbReference type="InterPro" id="IPR017824">
    <property type="entry name" value="Aminodeoxychorismate_lyase_IV"/>
</dbReference>
<dbReference type="RefSeq" id="WP_173061467.1">
    <property type="nucleotide sequence ID" value="NZ_AP022853.1"/>
</dbReference>
<evidence type="ECO:0000256" key="6">
    <source>
        <dbReference type="ARBA" id="ARBA00023239"/>
    </source>
</evidence>
<comment type="cofactor">
    <cofactor evidence="1 11">
        <name>pyridoxal 5'-phosphate</name>
        <dbReference type="ChEBI" id="CHEBI:597326"/>
    </cofactor>
</comment>
<dbReference type="InterPro" id="IPR018300">
    <property type="entry name" value="Aminotrans_IV_CS"/>
</dbReference>
<dbReference type="InterPro" id="IPR036038">
    <property type="entry name" value="Aminotransferase-like"/>
</dbReference>
<keyword evidence="5" id="KW-0289">Folate biosynthesis</keyword>
<evidence type="ECO:0000313" key="13">
    <source>
        <dbReference type="Proteomes" id="UP000502260"/>
    </source>
</evidence>
<dbReference type="KEGG" id="slac:SKTS_10770"/>
<dbReference type="InterPro" id="IPR050571">
    <property type="entry name" value="Class-IV_PLP-Dep_Aminotrnsfr"/>
</dbReference>
<dbReference type="InterPro" id="IPR043131">
    <property type="entry name" value="BCAT-like_N"/>
</dbReference>
<dbReference type="Gene3D" id="3.30.470.10">
    <property type="match status" value="1"/>
</dbReference>
<sequence>MTLIDGIPADVVSANDRGLLYGDGVFRTLKRVGGVTLCWARQYRKLAADCAALRLGCPAAADLEADLARLPRDCVAKIIVTRGRAERGYAVVPDASPTRIVTSSPLPTYPQSHAALGVKVHLCGLRLASQPRLAGIKHLNRLENVLARMEWDDPAVAEGILLDTEGGVIEGTMSNVFCYRAGVLHTPDLSGCGVAGVQRERILDFAAQSGMAMKVGTLPLDALMEAEEVMLCNSVIGLWPVREFNGRIWEMGGVAAQLRQLMEERDD</sequence>
<proteinExistence type="inferred from homology"/>
<evidence type="ECO:0000256" key="5">
    <source>
        <dbReference type="ARBA" id="ARBA00022909"/>
    </source>
</evidence>
<comment type="similarity">
    <text evidence="2 10">Belongs to the class-IV pyridoxal-phosphate-dependent aminotransferase family.</text>
</comment>
<evidence type="ECO:0000256" key="8">
    <source>
        <dbReference type="ARBA" id="ARBA00035676"/>
    </source>
</evidence>
<dbReference type="GO" id="GO:0046656">
    <property type="term" value="P:folic acid biosynthetic process"/>
    <property type="evidence" value="ECO:0007669"/>
    <property type="project" value="UniProtKB-KW"/>
</dbReference>
<accession>A0A6F8VAM1</accession>
<evidence type="ECO:0000313" key="12">
    <source>
        <dbReference type="EMBL" id="BCB26191.1"/>
    </source>
</evidence>
<dbReference type="Proteomes" id="UP000502260">
    <property type="component" value="Chromosome"/>
</dbReference>
<organism evidence="12 13">
    <name type="scientific">Sulfurimicrobium lacus</name>
    <dbReference type="NCBI Taxonomy" id="2715678"/>
    <lineage>
        <taxon>Bacteria</taxon>
        <taxon>Pseudomonadati</taxon>
        <taxon>Pseudomonadota</taxon>
        <taxon>Betaproteobacteria</taxon>
        <taxon>Nitrosomonadales</taxon>
        <taxon>Sulfuricellaceae</taxon>
        <taxon>Sulfurimicrobium</taxon>
    </lineage>
</organism>
<dbReference type="GO" id="GO:0005829">
    <property type="term" value="C:cytosol"/>
    <property type="evidence" value="ECO:0007669"/>
    <property type="project" value="TreeGrafter"/>
</dbReference>